<dbReference type="PANTHER" id="PTHR10513">
    <property type="entry name" value="DEOXYNUCLEOSIDE KINASE"/>
    <property type="match status" value="1"/>
</dbReference>
<dbReference type="OrthoDB" id="391791at2"/>
<dbReference type="RefSeq" id="WP_005683081.1">
    <property type="nucleotide sequence ID" value="NZ_ADNC01000002.1"/>
</dbReference>
<gene>
    <name evidence="4" type="ORF">MALL_0124</name>
</gene>
<dbReference type="Gene3D" id="3.40.50.300">
    <property type="entry name" value="P-loop containing nucleotide triphosphate hydrolases"/>
    <property type="match status" value="1"/>
</dbReference>
<name>D4XUX0_9BACT</name>
<dbReference type="EMBL" id="ADNC01000002">
    <property type="protein sequence ID" value="EFF41809.1"/>
    <property type="molecule type" value="Genomic_DNA"/>
</dbReference>
<evidence type="ECO:0000256" key="2">
    <source>
        <dbReference type="PIRSR" id="PIRSR000705-3"/>
    </source>
</evidence>
<keyword evidence="2" id="KW-0547">Nucleotide-binding</keyword>
<dbReference type="eggNOG" id="COG1428">
    <property type="taxonomic scope" value="Bacteria"/>
</dbReference>
<dbReference type="InterPro" id="IPR002624">
    <property type="entry name" value="DCK/DGK"/>
</dbReference>
<feature type="binding site" evidence="2">
    <location>
        <begin position="146"/>
        <end position="150"/>
    </location>
    <ligand>
        <name>ATP</name>
        <dbReference type="ChEBI" id="CHEBI:30616"/>
    </ligand>
</feature>
<dbReference type="Pfam" id="PF01712">
    <property type="entry name" value="dNK"/>
    <property type="match status" value="1"/>
</dbReference>
<dbReference type="InterPro" id="IPR050566">
    <property type="entry name" value="Deoxyribonucleoside_kinase"/>
</dbReference>
<keyword evidence="2" id="KW-0067">ATP-binding</keyword>
<sequence length="218" mass="25797">MIISISGMIGSGKSTLSSKLHNHFQNSIIVEEFQKDDLIFNTFLDWCYQQKPNIDISFQAYIVEALSQNFYDHLKIYKNLDKNSNRYMFLDRFTLEHYVFAKVTLLKKEPKYFEAFEALFENILDVKTNPDFAIYLDVDFLTAKQRIFKRQRASEVDNWDANEAYFKQLSDMYKQEFIKLALKYSIPFAIIDANSLNEEQILELAINKIALYKQKQIN</sequence>
<protein>
    <recommendedName>
        <fullName evidence="3">Deoxynucleoside kinase domain-containing protein</fullName>
    </recommendedName>
</protein>
<dbReference type="GO" id="GO:0005737">
    <property type="term" value="C:cytoplasm"/>
    <property type="evidence" value="ECO:0007669"/>
    <property type="project" value="TreeGrafter"/>
</dbReference>
<keyword evidence="5" id="KW-1185">Reference proteome</keyword>
<dbReference type="Proteomes" id="UP000004757">
    <property type="component" value="Unassembled WGS sequence"/>
</dbReference>
<accession>D4XUX0</accession>
<feature type="domain" description="Deoxynucleoside kinase" evidence="3">
    <location>
        <begin position="3"/>
        <end position="200"/>
    </location>
</feature>
<dbReference type="SUPFAM" id="SSF52540">
    <property type="entry name" value="P-loop containing nucleoside triphosphate hydrolases"/>
    <property type="match status" value="1"/>
</dbReference>
<dbReference type="InterPro" id="IPR027417">
    <property type="entry name" value="P-loop_NTPase"/>
</dbReference>
<evidence type="ECO:0000313" key="5">
    <source>
        <dbReference type="Proteomes" id="UP000004757"/>
    </source>
</evidence>
<dbReference type="GO" id="GO:0005524">
    <property type="term" value="F:ATP binding"/>
    <property type="evidence" value="ECO:0007669"/>
    <property type="project" value="UniProtKB-KW"/>
</dbReference>
<comment type="caution">
    <text evidence="4">The sequence shown here is derived from an EMBL/GenBank/DDBJ whole genome shotgun (WGS) entry which is preliminary data.</text>
</comment>
<dbReference type="GO" id="GO:0019136">
    <property type="term" value="F:deoxynucleoside kinase activity"/>
    <property type="evidence" value="ECO:0007669"/>
    <property type="project" value="InterPro"/>
</dbReference>
<dbReference type="PANTHER" id="PTHR10513:SF35">
    <property type="entry name" value="DEOXYADENOSINE KINASE"/>
    <property type="match status" value="1"/>
</dbReference>
<proteinExistence type="predicted"/>
<dbReference type="InterPro" id="IPR031314">
    <property type="entry name" value="DNK_dom"/>
</dbReference>
<evidence type="ECO:0000259" key="3">
    <source>
        <dbReference type="Pfam" id="PF01712"/>
    </source>
</evidence>
<evidence type="ECO:0000313" key="4">
    <source>
        <dbReference type="EMBL" id="EFF41809.1"/>
    </source>
</evidence>
<dbReference type="PIRSF" id="PIRSF000705">
    <property type="entry name" value="DNK"/>
    <property type="match status" value="1"/>
</dbReference>
<feature type="binding site" evidence="2">
    <location>
        <begin position="7"/>
        <end position="15"/>
    </location>
    <ligand>
        <name>ATP</name>
        <dbReference type="ChEBI" id="CHEBI:30616"/>
    </ligand>
</feature>
<dbReference type="STRING" id="747682.MALL_0124"/>
<organism evidence="4 5">
    <name type="scientific">Mycoplasmopsis alligatoris A21JP2</name>
    <dbReference type="NCBI Taxonomy" id="747682"/>
    <lineage>
        <taxon>Bacteria</taxon>
        <taxon>Bacillati</taxon>
        <taxon>Mycoplasmatota</taxon>
        <taxon>Mycoplasmoidales</taxon>
        <taxon>Metamycoplasmataceae</taxon>
        <taxon>Mycoplasmopsis</taxon>
    </lineage>
</organism>
<dbReference type="AlphaFoldDB" id="D4XUX0"/>
<reference evidence="4 5" key="1">
    <citation type="submission" date="2010-03" db="EMBL/GenBank/DDBJ databases">
        <authorList>
            <person name="Glass J.I."/>
            <person name="Benders G.A."/>
            <person name="Durkin A.S."/>
            <person name="Farmerie W.G."/>
            <person name="Hlavinka K."/>
            <person name="Hostetler J."/>
            <person name="Jackson J."/>
            <person name="May M.A."/>
            <person name="Miller R.H."/>
            <person name="Paralanov V."/>
            <person name="Radune D."/>
            <person name="Szczypinski B."/>
            <person name="Brown D.R."/>
        </authorList>
    </citation>
    <scope>NUCLEOTIDE SEQUENCE [LARGE SCALE GENOMIC DNA]</scope>
    <source>
        <strain evidence="4 5">A21JP2</strain>
    </source>
</reference>
<feature type="active site" description="Proton acceptor" evidence="1">
    <location>
        <position position="91"/>
    </location>
</feature>
<evidence type="ECO:0000256" key="1">
    <source>
        <dbReference type="PIRSR" id="PIRSR000705-1"/>
    </source>
</evidence>